<evidence type="ECO:0000313" key="3">
    <source>
        <dbReference type="Proteomes" id="UP001162162"/>
    </source>
</evidence>
<protein>
    <submittedName>
        <fullName evidence="2">Uncharacterized protein</fullName>
    </submittedName>
</protein>
<evidence type="ECO:0000313" key="2">
    <source>
        <dbReference type="EMBL" id="KAJ8962896.1"/>
    </source>
</evidence>
<evidence type="ECO:0000256" key="1">
    <source>
        <dbReference type="SAM" id="MobiDB-lite"/>
    </source>
</evidence>
<comment type="caution">
    <text evidence="2">The sequence shown here is derived from an EMBL/GenBank/DDBJ whole genome shotgun (WGS) entry which is preliminary data.</text>
</comment>
<proteinExistence type="predicted"/>
<reference evidence="2" key="1">
    <citation type="journal article" date="2023" name="Insect Mol. Biol.">
        <title>Genome sequencing provides insights into the evolution of gene families encoding plant cell wall-degrading enzymes in longhorned beetles.</title>
        <authorList>
            <person name="Shin N.R."/>
            <person name="Okamura Y."/>
            <person name="Kirsch R."/>
            <person name="Pauchet Y."/>
        </authorList>
    </citation>
    <scope>NUCLEOTIDE SEQUENCE</scope>
    <source>
        <strain evidence="2">AMC_N1</strain>
    </source>
</reference>
<dbReference type="AlphaFoldDB" id="A0AAV8ZGQ5"/>
<dbReference type="Proteomes" id="UP001162162">
    <property type="component" value="Unassembled WGS sequence"/>
</dbReference>
<gene>
    <name evidence="2" type="ORF">NQ318_001307</name>
</gene>
<name>A0AAV8ZGQ5_9CUCU</name>
<keyword evidence="3" id="KW-1185">Reference proteome</keyword>
<dbReference type="EMBL" id="JAPWTK010000002">
    <property type="protein sequence ID" value="KAJ8962896.1"/>
    <property type="molecule type" value="Genomic_DNA"/>
</dbReference>
<accession>A0AAV8ZGQ5</accession>
<feature type="region of interest" description="Disordered" evidence="1">
    <location>
        <begin position="129"/>
        <end position="150"/>
    </location>
</feature>
<organism evidence="2 3">
    <name type="scientific">Aromia moschata</name>
    <dbReference type="NCBI Taxonomy" id="1265417"/>
    <lineage>
        <taxon>Eukaryota</taxon>
        <taxon>Metazoa</taxon>
        <taxon>Ecdysozoa</taxon>
        <taxon>Arthropoda</taxon>
        <taxon>Hexapoda</taxon>
        <taxon>Insecta</taxon>
        <taxon>Pterygota</taxon>
        <taxon>Neoptera</taxon>
        <taxon>Endopterygota</taxon>
        <taxon>Coleoptera</taxon>
        <taxon>Polyphaga</taxon>
        <taxon>Cucujiformia</taxon>
        <taxon>Chrysomeloidea</taxon>
        <taxon>Cerambycidae</taxon>
        <taxon>Cerambycinae</taxon>
        <taxon>Callichromatini</taxon>
        <taxon>Aromia</taxon>
    </lineage>
</organism>
<sequence length="212" mass="23341">MGQLLESIRWRDGLAALQSGSECLRFLPVELSQGCIYRKEHRDFAHLRDIIVCKCRKIMAEILARGTNERGNLHLQNFARGKFHANIKKVPSDVVIYGTTRSGVARTESAPRGANKTVVGREPKRFVTGEKAQKKSIVPPVGAGKEDGEQEQLVVGWRPADAPYLLTRRAASDGWEAAASTPVAPPPPWPAPLYQLLRPTCCCTRSASTLVQ</sequence>